<gene>
    <name evidence="2" type="ORF">BRPE64_ECDS02280</name>
</gene>
<accession>A0A060PRN4</accession>
<reference evidence="2 3" key="2">
    <citation type="journal article" date="2018" name="Int. J. Syst. Evol. Microbiol.">
        <title>Burkholderia insecticola sp. nov., a gut symbiotic bacterium of the bean bug Riptortus pedestris.</title>
        <authorList>
            <person name="Takeshita K."/>
            <person name="Tamaki H."/>
            <person name="Ohbayashi T."/>
            <person name="Meng X.-Y."/>
            <person name="Sone T."/>
            <person name="Mitani Y."/>
            <person name="Peeters C."/>
            <person name="Kikuchi Y."/>
            <person name="Vandamme P."/>
        </authorList>
    </citation>
    <scope>NUCLEOTIDE SEQUENCE [LARGE SCALE GENOMIC DNA]</scope>
    <source>
        <strain evidence="2">RPE64</strain>
        <plasmid evidence="2 3">p2</plasmid>
    </source>
</reference>
<sequence>METTAASLGIERRADNGETPVSNTLQNAIRNRMRDDVALFTQS</sequence>
<feature type="compositionally biased region" description="Polar residues" evidence="1">
    <location>
        <begin position="19"/>
        <end position="28"/>
    </location>
</feature>
<dbReference type="HOGENOM" id="CLU_3230745_0_0_4"/>
<name>A0A060PRN4_9BURK</name>
<dbReference type="Proteomes" id="UP000013966">
    <property type="component" value="Plasmid p2"/>
</dbReference>
<reference evidence="2 3" key="1">
    <citation type="journal article" date="2013" name="Genome Announc.">
        <title>Complete Genome Sequence of Burkholderia sp. Strain RPE64, Bacterial Symbiont of the Bean Bug Riptortus pedestris.</title>
        <authorList>
            <person name="Shibata T.F."/>
            <person name="Maeda T."/>
            <person name="Nikoh N."/>
            <person name="Yamaguchi K."/>
            <person name="Oshima K."/>
            <person name="Hattori M."/>
            <person name="Nishiyama T."/>
            <person name="Hasebe M."/>
            <person name="Fukatsu T."/>
            <person name="Kikuchi Y."/>
            <person name="Shigenobu S."/>
        </authorList>
    </citation>
    <scope>NUCLEOTIDE SEQUENCE [LARGE SCALE GENOMIC DNA]</scope>
    <source>
        <plasmid evidence="2 3">p2</plasmid>
    </source>
</reference>
<organism evidence="2 3">
    <name type="scientific">Caballeronia insecticola</name>
    <dbReference type="NCBI Taxonomy" id="758793"/>
    <lineage>
        <taxon>Bacteria</taxon>
        <taxon>Pseudomonadati</taxon>
        <taxon>Pseudomonadota</taxon>
        <taxon>Betaproteobacteria</taxon>
        <taxon>Burkholderiales</taxon>
        <taxon>Burkholderiaceae</taxon>
        <taxon>Caballeronia</taxon>
    </lineage>
</organism>
<proteinExistence type="predicted"/>
<evidence type="ECO:0000313" key="3">
    <source>
        <dbReference type="Proteomes" id="UP000013966"/>
    </source>
</evidence>
<evidence type="ECO:0000256" key="1">
    <source>
        <dbReference type="SAM" id="MobiDB-lite"/>
    </source>
</evidence>
<dbReference type="KEGG" id="buo:BRPE64_ECDS02280"/>
<geneLocation type="plasmid" evidence="2 3">
    <name>p2</name>
</geneLocation>
<keyword evidence="2" id="KW-0614">Plasmid</keyword>
<protein>
    <submittedName>
        <fullName evidence="2">Uncharacterized protein</fullName>
    </submittedName>
</protein>
<keyword evidence="3" id="KW-1185">Reference proteome</keyword>
<dbReference type="AlphaFoldDB" id="A0A060PRN4"/>
<feature type="region of interest" description="Disordered" evidence="1">
    <location>
        <begin position="1"/>
        <end position="28"/>
    </location>
</feature>
<dbReference type="EMBL" id="AP013062">
    <property type="protein sequence ID" value="BAO94110.1"/>
    <property type="molecule type" value="Genomic_DNA"/>
</dbReference>
<evidence type="ECO:0000313" key="2">
    <source>
        <dbReference type="EMBL" id="BAO94110.1"/>
    </source>
</evidence>